<gene>
    <name evidence="2" type="ORF">BSTOLATCC_MIC11448</name>
</gene>
<organism evidence="2 3">
    <name type="scientific">Blepharisma stoltei</name>
    <dbReference type="NCBI Taxonomy" id="1481888"/>
    <lineage>
        <taxon>Eukaryota</taxon>
        <taxon>Sar</taxon>
        <taxon>Alveolata</taxon>
        <taxon>Ciliophora</taxon>
        <taxon>Postciliodesmatophora</taxon>
        <taxon>Heterotrichea</taxon>
        <taxon>Heterotrichida</taxon>
        <taxon>Blepharismidae</taxon>
        <taxon>Blepharisma</taxon>
    </lineage>
</organism>
<accession>A0AAU9IY81</accession>
<evidence type="ECO:0000313" key="2">
    <source>
        <dbReference type="EMBL" id="CAG9314441.1"/>
    </source>
</evidence>
<comment type="caution">
    <text evidence="2">The sequence shown here is derived from an EMBL/GenBank/DDBJ whole genome shotgun (WGS) entry which is preliminary data.</text>
</comment>
<name>A0AAU9IY81_9CILI</name>
<protein>
    <recommendedName>
        <fullName evidence="4">O-methyltransferase</fullName>
    </recommendedName>
</protein>
<feature type="chain" id="PRO_5043414949" description="O-methyltransferase" evidence="1">
    <location>
        <begin position="21"/>
        <end position="277"/>
    </location>
</feature>
<dbReference type="Gene3D" id="3.40.50.150">
    <property type="entry name" value="Vaccinia Virus protein VP39"/>
    <property type="match status" value="1"/>
</dbReference>
<keyword evidence="1" id="KW-0732">Signal</keyword>
<dbReference type="Proteomes" id="UP001162131">
    <property type="component" value="Unassembled WGS sequence"/>
</dbReference>
<dbReference type="AlphaFoldDB" id="A0AAU9IY81"/>
<proteinExistence type="predicted"/>
<dbReference type="EMBL" id="CAJZBQ010000012">
    <property type="protein sequence ID" value="CAG9314441.1"/>
    <property type="molecule type" value="Genomic_DNA"/>
</dbReference>
<dbReference type="InterPro" id="IPR029063">
    <property type="entry name" value="SAM-dependent_MTases_sf"/>
</dbReference>
<sequence>MNLRHQAILLLLLLVYICSSTENLSRSRSGVKKAKQPLKDPINCNGKGCGNIEKTPKPYNLQKRELISQKRQIDTLSDAFQRLALHTVMLNRIPSSNHRYITITLAMKLMIDRNVVNIVETGTSRDGEANCLGDGCSTVIFGHFGYLTNRFLWSVDISQENVDHAIQGIQMFGENSKVITSDSIAFLESYPFPIDFLYLDSYDFDANNPNPSQEHHLKEIKASYKNLHQNTIVMIDDCRLPHGGKCKLVTEFLLSNGWKLIVNEYQQIFVHSSSLEN</sequence>
<keyword evidence="3" id="KW-1185">Reference proteome</keyword>
<reference evidence="2" key="1">
    <citation type="submission" date="2021-09" db="EMBL/GenBank/DDBJ databases">
        <authorList>
            <consortium name="AG Swart"/>
            <person name="Singh M."/>
            <person name="Singh A."/>
            <person name="Seah K."/>
            <person name="Emmerich C."/>
        </authorList>
    </citation>
    <scope>NUCLEOTIDE SEQUENCE</scope>
    <source>
        <strain evidence="2">ATCC30299</strain>
    </source>
</reference>
<evidence type="ECO:0008006" key="4">
    <source>
        <dbReference type="Google" id="ProtNLM"/>
    </source>
</evidence>
<feature type="signal peptide" evidence="1">
    <location>
        <begin position="1"/>
        <end position="20"/>
    </location>
</feature>
<evidence type="ECO:0000256" key="1">
    <source>
        <dbReference type="SAM" id="SignalP"/>
    </source>
</evidence>
<evidence type="ECO:0000313" key="3">
    <source>
        <dbReference type="Proteomes" id="UP001162131"/>
    </source>
</evidence>